<organism evidence="7 8">
    <name type="scientific">Vreelandella azerica</name>
    <dbReference type="NCBI Taxonomy" id="2732867"/>
    <lineage>
        <taxon>Bacteria</taxon>
        <taxon>Pseudomonadati</taxon>
        <taxon>Pseudomonadota</taxon>
        <taxon>Gammaproteobacteria</taxon>
        <taxon>Oceanospirillales</taxon>
        <taxon>Halomonadaceae</taxon>
        <taxon>Vreelandella</taxon>
    </lineage>
</organism>
<protein>
    <submittedName>
        <fullName evidence="7">Na/Pi cotransporter family protein</fullName>
    </submittedName>
</protein>
<dbReference type="RefSeq" id="WP_171701859.1">
    <property type="nucleotide sequence ID" value="NZ_JABFHI010000002.1"/>
</dbReference>
<keyword evidence="5 6" id="KW-0472">Membrane</keyword>
<comment type="caution">
    <text evidence="7">The sequence shown here is derived from an EMBL/GenBank/DDBJ whole genome shotgun (WGS) entry which is preliminary data.</text>
</comment>
<gene>
    <name evidence="7" type="ORF">HLB35_05800</name>
</gene>
<evidence type="ECO:0000256" key="5">
    <source>
        <dbReference type="ARBA" id="ARBA00023136"/>
    </source>
</evidence>
<proteinExistence type="predicted"/>
<dbReference type="Proteomes" id="UP000588806">
    <property type="component" value="Unassembled WGS sequence"/>
</dbReference>
<evidence type="ECO:0000256" key="1">
    <source>
        <dbReference type="ARBA" id="ARBA00004651"/>
    </source>
</evidence>
<feature type="transmembrane region" description="Helical" evidence="6">
    <location>
        <begin position="150"/>
        <end position="166"/>
    </location>
</feature>
<feature type="transmembrane region" description="Helical" evidence="6">
    <location>
        <begin position="326"/>
        <end position="347"/>
    </location>
</feature>
<dbReference type="Pfam" id="PF02690">
    <property type="entry name" value="Na_Pi_cotrans"/>
    <property type="match status" value="2"/>
</dbReference>
<feature type="transmembrane region" description="Helical" evidence="6">
    <location>
        <begin position="213"/>
        <end position="242"/>
    </location>
</feature>
<dbReference type="AlphaFoldDB" id="A0A7Y3TWN0"/>
<evidence type="ECO:0000313" key="8">
    <source>
        <dbReference type="Proteomes" id="UP000588806"/>
    </source>
</evidence>
<reference evidence="7 8" key="2">
    <citation type="submission" date="2020-06" db="EMBL/GenBank/DDBJ databases">
        <title>Halomonas songnenensis sp. nov., a moderately halophilic bacterium isolated from saline and alkaline soils.</title>
        <authorList>
            <person name="Jiang J."/>
            <person name="Pan Y."/>
        </authorList>
    </citation>
    <scope>NUCLEOTIDE SEQUENCE [LARGE SCALE GENOMIC DNA]</scope>
    <source>
        <strain evidence="7 8">TBZ9</strain>
    </source>
</reference>
<feature type="transmembrane region" description="Helical" evidence="6">
    <location>
        <begin position="248"/>
        <end position="273"/>
    </location>
</feature>
<evidence type="ECO:0000256" key="4">
    <source>
        <dbReference type="ARBA" id="ARBA00022989"/>
    </source>
</evidence>
<evidence type="ECO:0000256" key="6">
    <source>
        <dbReference type="SAM" id="Phobius"/>
    </source>
</evidence>
<reference evidence="7 8" key="1">
    <citation type="submission" date="2020-05" db="EMBL/GenBank/DDBJ databases">
        <authorList>
            <person name="Ruan W."/>
            <person name="Jeon C.O."/>
            <person name="Chun B.H."/>
        </authorList>
    </citation>
    <scope>NUCLEOTIDE SEQUENCE [LARGE SCALE GENOMIC DNA]</scope>
    <source>
        <strain evidence="7 8">TBZ9</strain>
    </source>
</reference>
<feature type="transmembrane region" description="Helical" evidence="6">
    <location>
        <begin position="285"/>
        <end position="306"/>
    </location>
</feature>
<feature type="transmembrane region" description="Helical" evidence="6">
    <location>
        <begin position="172"/>
        <end position="193"/>
    </location>
</feature>
<keyword evidence="4 6" id="KW-1133">Transmembrane helix</keyword>
<feature type="transmembrane region" description="Helical" evidence="6">
    <location>
        <begin position="24"/>
        <end position="54"/>
    </location>
</feature>
<sequence>MPFAAQLGHWRKHAHTHPAFTTRLVIIGLIAATAVLMSYLDLATLAAGLGLFLWGMQYLEKGIKQLSGGKLGRWLQQATRTRPRAILFGAATTATVQSSSLMTLLSMSFVSAGLVTLPAGIALLFGANLGTTTGAWLMATFGLSFDLARYAMPFLAAGLLGARLLPKSLRGYAHLLMGIGLLFLGIDFMKLGFSAWQDSLSLAGLAGTQFWHWPLYVLFGVIATVVMQSSHATLLIILTALASGQLDYLPALAVAVGANVGTTVTALLGALGASTAAQRLAGAHIVFNLLTAGVALTLLLPLAWLVDFSSTLIGIDADAWPLKLALFHTLFNVLGIVLMLPFITPLAKWLERLLPSPAHHLDRAQARYLDASALQHSDTALSALDQECRRLERRAYHLLCNALLIHSADALGHLPTREKVEQAIDSQHWPAVNERYHERIKPLLSEILAFYARLEVPMADDQQAYLEARLQQTFRLVEAVRFGEVLQRSLLRHTAPDSPLREGHDALRLALAKGLNYLNRRSEENTVSTSTLAEPIYTASQFWQEETARRLRQQRLTPAQASTLMNDFHQASRLIDALMPSMASEWQYHPSPD</sequence>
<evidence type="ECO:0000313" key="7">
    <source>
        <dbReference type="EMBL" id="NOG31404.1"/>
    </source>
</evidence>
<evidence type="ECO:0000256" key="2">
    <source>
        <dbReference type="ARBA" id="ARBA00022475"/>
    </source>
</evidence>
<dbReference type="GO" id="GO:0044341">
    <property type="term" value="P:sodium-dependent phosphate transport"/>
    <property type="evidence" value="ECO:0007669"/>
    <property type="project" value="InterPro"/>
</dbReference>
<dbReference type="EMBL" id="JABFHI010000002">
    <property type="protein sequence ID" value="NOG31404.1"/>
    <property type="molecule type" value="Genomic_DNA"/>
</dbReference>
<keyword evidence="8" id="KW-1185">Reference proteome</keyword>
<name>A0A7Y3TWN0_9GAMM</name>
<dbReference type="InterPro" id="IPR003841">
    <property type="entry name" value="Na/Pi_transpt"/>
</dbReference>
<dbReference type="GO" id="GO:0005436">
    <property type="term" value="F:sodium:phosphate symporter activity"/>
    <property type="evidence" value="ECO:0007669"/>
    <property type="project" value="InterPro"/>
</dbReference>
<dbReference type="PANTHER" id="PTHR10010:SF46">
    <property type="entry name" value="SODIUM-DEPENDENT PHOSPHATE TRANSPORT PROTEIN 2B"/>
    <property type="match status" value="1"/>
</dbReference>
<accession>A0A7Y3TWN0</accession>
<keyword evidence="3 6" id="KW-0812">Transmembrane</keyword>
<evidence type="ECO:0000256" key="3">
    <source>
        <dbReference type="ARBA" id="ARBA00022692"/>
    </source>
</evidence>
<dbReference type="PANTHER" id="PTHR10010">
    <property type="entry name" value="SOLUTE CARRIER FAMILY 34 SODIUM PHOSPHATE , MEMBER 2-RELATED"/>
    <property type="match status" value="1"/>
</dbReference>
<keyword evidence="2" id="KW-1003">Cell membrane</keyword>
<dbReference type="GO" id="GO:0005886">
    <property type="term" value="C:plasma membrane"/>
    <property type="evidence" value="ECO:0007669"/>
    <property type="project" value="UniProtKB-SubCell"/>
</dbReference>
<comment type="subcellular location">
    <subcellularLocation>
        <location evidence="1">Cell membrane</location>
        <topology evidence="1">Multi-pass membrane protein</topology>
    </subcellularLocation>
</comment>
<dbReference type="NCBIfam" id="NF037997">
    <property type="entry name" value="Na_Pi_symport"/>
    <property type="match status" value="1"/>
</dbReference>